<dbReference type="InterPro" id="IPR029012">
    <property type="entry name" value="Helix_hairpin_bin_sf"/>
</dbReference>
<feature type="domain" description="VPS37 C-terminal" evidence="9">
    <location>
        <begin position="86"/>
        <end position="175"/>
    </location>
</feature>
<dbReference type="Gene3D" id="1.10.287.660">
    <property type="entry name" value="Helix hairpin bin"/>
    <property type="match status" value="1"/>
</dbReference>
<dbReference type="Proteomes" id="UP000694843">
    <property type="component" value="Unplaced"/>
</dbReference>
<evidence type="ECO:0000256" key="2">
    <source>
        <dbReference type="ARBA" id="ARBA00007617"/>
    </source>
</evidence>
<comment type="subcellular location">
    <subcellularLocation>
        <location evidence="1">Late endosome membrane</location>
        <topology evidence="1">Peripheral membrane protein</topology>
    </subcellularLocation>
</comment>
<dbReference type="PROSITE" id="PS51314">
    <property type="entry name" value="VPS37_C"/>
    <property type="match status" value="1"/>
</dbReference>
<feature type="compositionally biased region" description="Pro residues" evidence="8">
    <location>
        <begin position="181"/>
        <end position="192"/>
    </location>
</feature>
<evidence type="ECO:0000256" key="6">
    <source>
        <dbReference type="ARBA" id="ARBA00025010"/>
    </source>
</evidence>
<organism evidence="10 11">
    <name type="scientific">Hyalella azteca</name>
    <name type="common">Amphipod</name>
    <dbReference type="NCBI Taxonomy" id="294128"/>
    <lineage>
        <taxon>Eukaryota</taxon>
        <taxon>Metazoa</taxon>
        <taxon>Ecdysozoa</taxon>
        <taxon>Arthropoda</taxon>
        <taxon>Crustacea</taxon>
        <taxon>Multicrustacea</taxon>
        <taxon>Malacostraca</taxon>
        <taxon>Eumalacostraca</taxon>
        <taxon>Peracarida</taxon>
        <taxon>Amphipoda</taxon>
        <taxon>Senticaudata</taxon>
        <taxon>Talitrida</taxon>
        <taxon>Talitroidea</taxon>
        <taxon>Hyalellidae</taxon>
        <taxon>Hyalella</taxon>
    </lineage>
</organism>
<dbReference type="PANTHER" id="PTHR13678:SF27">
    <property type="entry name" value="LD45836P"/>
    <property type="match status" value="1"/>
</dbReference>
<feature type="region of interest" description="Disordered" evidence="8">
    <location>
        <begin position="174"/>
        <end position="198"/>
    </location>
</feature>
<evidence type="ECO:0000259" key="9">
    <source>
        <dbReference type="PROSITE" id="PS51314"/>
    </source>
</evidence>
<dbReference type="SUPFAM" id="SSF140111">
    <property type="entry name" value="Endosomal sorting complex assembly domain"/>
    <property type="match status" value="1"/>
</dbReference>
<dbReference type="OrthoDB" id="10004364at2759"/>
<proteinExistence type="inferred from homology"/>
<dbReference type="GO" id="GO:0043162">
    <property type="term" value="P:ubiquitin-dependent protein catabolic process via the multivesicular body sorting pathway"/>
    <property type="evidence" value="ECO:0007669"/>
    <property type="project" value="TreeGrafter"/>
</dbReference>
<accession>A0A8B7P059</accession>
<evidence type="ECO:0000313" key="11">
    <source>
        <dbReference type="RefSeq" id="XP_018019392.1"/>
    </source>
</evidence>
<evidence type="ECO:0000256" key="7">
    <source>
        <dbReference type="PROSITE-ProRule" id="PRU00646"/>
    </source>
</evidence>
<dbReference type="OMA" id="MYQEYLN"/>
<dbReference type="Pfam" id="PF07200">
    <property type="entry name" value="Mod_r"/>
    <property type="match status" value="1"/>
</dbReference>
<evidence type="ECO:0000256" key="4">
    <source>
        <dbReference type="ARBA" id="ARBA00022753"/>
    </source>
</evidence>
<comment type="function">
    <text evidence="6">Component of the ESCRT-I complex, a regulator of vesicular trafficking process. Required for the sorting of endocytic ubiquitinated cargos into multivesicular bodies. May be involved in cell growth and differentiation.</text>
</comment>
<evidence type="ECO:0000256" key="8">
    <source>
        <dbReference type="SAM" id="MobiDB-lite"/>
    </source>
</evidence>
<name>A0A8B7P059_HYAAZ</name>
<dbReference type="InterPro" id="IPR037202">
    <property type="entry name" value="ESCRT_assembly_dom"/>
</dbReference>
<dbReference type="GO" id="GO:0006623">
    <property type="term" value="P:protein targeting to vacuole"/>
    <property type="evidence" value="ECO:0007669"/>
    <property type="project" value="TreeGrafter"/>
</dbReference>
<keyword evidence="10" id="KW-1185">Reference proteome</keyword>
<evidence type="ECO:0000256" key="5">
    <source>
        <dbReference type="ARBA" id="ARBA00022927"/>
    </source>
</evidence>
<dbReference type="GO" id="GO:0006612">
    <property type="term" value="P:protein targeting to membrane"/>
    <property type="evidence" value="ECO:0007669"/>
    <property type="project" value="TreeGrafter"/>
</dbReference>
<dbReference type="GO" id="GO:0000813">
    <property type="term" value="C:ESCRT I complex"/>
    <property type="evidence" value="ECO:0007669"/>
    <property type="project" value="TreeGrafter"/>
</dbReference>
<protein>
    <submittedName>
        <fullName evidence="11">Vacuolar protein sorting-associated protein 37B</fullName>
    </submittedName>
</protein>
<evidence type="ECO:0000313" key="10">
    <source>
        <dbReference type="Proteomes" id="UP000694843"/>
    </source>
</evidence>
<dbReference type="AlphaFoldDB" id="A0A8B7P059"/>
<dbReference type="InterPro" id="IPR009851">
    <property type="entry name" value="Mod_r"/>
</dbReference>
<reference evidence="11" key="1">
    <citation type="submission" date="2025-08" db="UniProtKB">
        <authorList>
            <consortium name="RefSeq"/>
        </authorList>
    </citation>
    <scope>IDENTIFICATION</scope>
    <source>
        <tissue evidence="11">Whole organism</tissue>
    </source>
</reference>
<keyword evidence="3 7" id="KW-0813">Transport</keyword>
<dbReference type="PANTHER" id="PTHR13678">
    <property type="entry name" value="VACUOLAR PROTEIN SORTING-ASSOCIATED PROTEIN 37"/>
    <property type="match status" value="1"/>
</dbReference>
<keyword evidence="5 7" id="KW-0653">Protein transport</keyword>
<sequence>MDLQSEAVTGLIRHLTVDELRSLMNDDTRLSEMIADLPQMRVLSQEQEMLLVANKSLAEHNISLEPKLTEGKRALIAEYEEASKLANSITSLKAAADSSSGQYKPDTIQALLQTAAHEKEEESEKVIQGFLDKELSVEDFLSEFIEKRAMAHVRRIKAEKVAELIRCGSFSNGAASAAPGPAAPTPYPPLPYPTGSSTGPALPYPSSFNMPMPGF</sequence>
<comment type="similarity">
    <text evidence="2">Belongs to the VPS37 family.</text>
</comment>
<dbReference type="GO" id="GO:0031902">
    <property type="term" value="C:late endosome membrane"/>
    <property type="evidence" value="ECO:0007669"/>
    <property type="project" value="UniProtKB-SubCell"/>
</dbReference>
<evidence type="ECO:0000256" key="3">
    <source>
        <dbReference type="ARBA" id="ARBA00022448"/>
    </source>
</evidence>
<dbReference type="KEGG" id="hazt:108675855"/>
<evidence type="ECO:0000256" key="1">
    <source>
        <dbReference type="ARBA" id="ARBA00004633"/>
    </source>
</evidence>
<gene>
    <name evidence="11" type="primary">LOC108675855</name>
</gene>
<dbReference type="GeneID" id="108675855"/>
<dbReference type="RefSeq" id="XP_018019392.1">
    <property type="nucleotide sequence ID" value="XM_018163903.2"/>
</dbReference>
<keyword evidence="4" id="KW-0967">Endosome</keyword>